<dbReference type="GO" id="GO:0042254">
    <property type="term" value="P:ribosome biogenesis"/>
    <property type="evidence" value="ECO:0007669"/>
    <property type="project" value="TreeGrafter"/>
</dbReference>
<feature type="domain" description="Nucleolar 27S pre-rRNA processing Urb2/Npa2 C-terminal" evidence="1">
    <location>
        <begin position="513"/>
        <end position="739"/>
    </location>
</feature>
<keyword evidence="3" id="KW-1185">Reference proteome</keyword>
<comment type="caution">
    <text evidence="2">The sequence shown here is derived from an EMBL/GenBank/DDBJ whole genome shotgun (WGS) entry which is preliminary data.</text>
</comment>
<dbReference type="GO" id="GO:0005730">
    <property type="term" value="C:nucleolus"/>
    <property type="evidence" value="ECO:0007669"/>
    <property type="project" value="TreeGrafter"/>
</dbReference>
<dbReference type="AlphaFoldDB" id="A0A2P6PJ95"/>
<dbReference type="InterPro" id="IPR018849">
    <property type="entry name" value="Urb2/Npa2_C"/>
</dbReference>
<dbReference type="Proteomes" id="UP000238479">
    <property type="component" value="Chromosome 6"/>
</dbReference>
<evidence type="ECO:0000313" key="2">
    <source>
        <dbReference type="EMBL" id="PRQ22003.1"/>
    </source>
</evidence>
<protein>
    <submittedName>
        <fullName evidence="2">Putative nucleolar 27S pre-rRNA processing, Urb2/Npa2</fullName>
    </submittedName>
</protein>
<name>A0A2P6PJ95_ROSCH</name>
<gene>
    <name evidence="2" type="ORF">RchiOBHm_Chr6g0245521</name>
</gene>
<dbReference type="OMA" id="ICAGCED"/>
<dbReference type="PANTHER" id="PTHR15682:SF2">
    <property type="entry name" value="UNHEALTHY RIBOSOME BIOGENESIS PROTEIN 2 HOMOLOG"/>
    <property type="match status" value="1"/>
</dbReference>
<evidence type="ECO:0000259" key="1">
    <source>
        <dbReference type="Pfam" id="PF10441"/>
    </source>
</evidence>
<reference evidence="2 3" key="1">
    <citation type="journal article" date="2018" name="Nat. Genet.">
        <title>The Rosa genome provides new insights in the design of modern roses.</title>
        <authorList>
            <person name="Bendahmane M."/>
        </authorList>
    </citation>
    <scope>NUCLEOTIDE SEQUENCE [LARGE SCALE GENOMIC DNA]</scope>
    <source>
        <strain evidence="3">cv. Old Blush</strain>
    </source>
</reference>
<dbReference type="STRING" id="74649.A0A2P6PJ95"/>
<proteinExistence type="predicted"/>
<dbReference type="InterPro" id="IPR052609">
    <property type="entry name" value="Ribosome_Biogenesis_Reg"/>
</dbReference>
<sequence length="740" mass="82945">MVAGLQESFSKDIYHKVHDMILALMGHTFFVFLTLHKYQSNHAVRFFEVAELNFGCAQEQRSLLNSSIYIGAWKSANIVANILKEQMQILLVNVKNGICNGKEEVSVDALNLNKIISCFSGFLWGLACVVIDTDGRNSDEKAKLSRWKLEPISELNLCIKILLEGNDADTDMACGGLQDESAVAVTCPASSDICDDSVIGSVHRRRPRSKDANSVVSVLTAVDSFELQSLNKPLLRSILKGDFPNTAFLLRQLLIASAAILRLNLHIKSAPMLSSLVNKFAGIMQVLLLESADASQVPHFYYFVCLDGVLKYLEELGNHFPLTNPTLSGDLFDKMVQLQLRALGKCITLQGKRAALASHETNTNTCLGERRFSEASSFSGWEYLLDEFKARLRSSFAVFIKKSTELHLQSAVQVIERALVGVREGCTVRYDICAGCEDGGKVSSIVASGIDCLDLVLEFVSGRNLIVVKKYIQRLIACMFNVILHLQSPLIFYERFTQSKDDSDPDPGIVILMCVDVLARISGKHAIYKMDLWHVAHSLRIPSALFQDFHLLKHSKCRVPNDSSTSPNNQPCNPVASVRVSGIDRQYSIGLYSACCRLLHNVVKHHKSEWYVLLYCLETLDAVVVAREGFFSWEVEGVKCACSLRRIYEELRHQKVVFGQHWYHFLAYYIRVYSGYGPRKTGIKREIDEALRPGVYALIDVCSPDDLQRLHTSFGEGPCRNTLATLKHDYELNFQYQGKV</sequence>
<dbReference type="Gramene" id="PRQ22003">
    <property type="protein sequence ID" value="PRQ22003"/>
    <property type="gene ID" value="RchiOBHm_Chr6g0245521"/>
</dbReference>
<accession>A0A2P6PJ95</accession>
<dbReference type="EMBL" id="PDCK01000044">
    <property type="protein sequence ID" value="PRQ22003.1"/>
    <property type="molecule type" value="Genomic_DNA"/>
</dbReference>
<organism evidence="2 3">
    <name type="scientific">Rosa chinensis</name>
    <name type="common">China rose</name>
    <dbReference type="NCBI Taxonomy" id="74649"/>
    <lineage>
        <taxon>Eukaryota</taxon>
        <taxon>Viridiplantae</taxon>
        <taxon>Streptophyta</taxon>
        <taxon>Embryophyta</taxon>
        <taxon>Tracheophyta</taxon>
        <taxon>Spermatophyta</taxon>
        <taxon>Magnoliopsida</taxon>
        <taxon>eudicotyledons</taxon>
        <taxon>Gunneridae</taxon>
        <taxon>Pentapetalae</taxon>
        <taxon>rosids</taxon>
        <taxon>fabids</taxon>
        <taxon>Rosales</taxon>
        <taxon>Rosaceae</taxon>
        <taxon>Rosoideae</taxon>
        <taxon>Rosoideae incertae sedis</taxon>
        <taxon>Rosa</taxon>
    </lineage>
</organism>
<dbReference type="PANTHER" id="PTHR15682">
    <property type="entry name" value="UNHEALTHY RIBOSOME BIOGENESIS PROTEIN 2 HOMOLOG"/>
    <property type="match status" value="1"/>
</dbReference>
<dbReference type="Pfam" id="PF10441">
    <property type="entry name" value="Urb2"/>
    <property type="match status" value="1"/>
</dbReference>
<evidence type="ECO:0000313" key="3">
    <source>
        <dbReference type="Proteomes" id="UP000238479"/>
    </source>
</evidence>